<feature type="domain" description="DUF7480" evidence="1">
    <location>
        <begin position="32"/>
        <end position="126"/>
    </location>
</feature>
<dbReference type="InterPro" id="IPR054657">
    <property type="entry name" value="T6SS_periplasmic_put"/>
</dbReference>
<organism evidence="2 3">
    <name type="scientific">Enterobacter agglomerans</name>
    <name type="common">Erwinia herbicola</name>
    <name type="synonym">Pantoea agglomerans</name>
    <dbReference type="NCBI Taxonomy" id="549"/>
    <lineage>
        <taxon>Bacteria</taxon>
        <taxon>Pseudomonadati</taxon>
        <taxon>Pseudomonadota</taxon>
        <taxon>Gammaproteobacteria</taxon>
        <taxon>Enterobacterales</taxon>
        <taxon>Erwiniaceae</taxon>
        <taxon>Pantoea</taxon>
        <taxon>Pantoea agglomerans group</taxon>
    </lineage>
</organism>
<dbReference type="EMBL" id="QGHE01000002">
    <property type="protein sequence ID" value="PWJ81958.1"/>
    <property type="molecule type" value="Genomic_DNA"/>
</dbReference>
<dbReference type="AlphaFoldDB" id="A0ABD6XSY7"/>
<dbReference type="NCBIfam" id="NF045617">
    <property type="entry name" value="mostly_LP"/>
    <property type="match status" value="1"/>
</dbReference>
<dbReference type="RefSeq" id="WP_109651426.1">
    <property type="nucleotide sequence ID" value="NZ_CP134762.1"/>
</dbReference>
<gene>
    <name evidence="2" type="ORF">C7430_102283</name>
</gene>
<sequence>MNILTKTLIPVVFLLSGCTLGENLDNRYTKETPVPAHVQNSDVCVSLPIKSDEKVVSALTYNMKKPSEQVIFPADKKPKAGLFCIQPEEIKFENGQKYLIYIEVNKKAGDENKKATRKAYVSTFQAVQQGNNLTITPAMKQ</sequence>
<evidence type="ECO:0000313" key="2">
    <source>
        <dbReference type="EMBL" id="PWJ81958.1"/>
    </source>
</evidence>
<dbReference type="Pfam" id="PF24295">
    <property type="entry name" value="DUF7480"/>
    <property type="match status" value="1"/>
</dbReference>
<reference evidence="2 3" key="1">
    <citation type="submission" date="2018-05" db="EMBL/GenBank/DDBJ databases">
        <title>Genomic Encyclopedia of Type Strains, Phase IV (KMG-V): Genome sequencing to study the core and pangenomes of soil and plant-associated prokaryotes.</title>
        <authorList>
            <person name="Whitman W."/>
        </authorList>
    </citation>
    <scope>NUCLEOTIDE SEQUENCE [LARGE SCALE GENOMIC DNA]</scope>
    <source>
        <strain evidence="2 3">PNG 92-11</strain>
    </source>
</reference>
<dbReference type="Proteomes" id="UP000245996">
    <property type="component" value="Unassembled WGS sequence"/>
</dbReference>
<dbReference type="PROSITE" id="PS51257">
    <property type="entry name" value="PROKAR_LIPOPROTEIN"/>
    <property type="match status" value="1"/>
</dbReference>
<proteinExistence type="predicted"/>
<accession>A0ABD6XSY7</accession>
<comment type="caution">
    <text evidence="2">The sequence shown here is derived from an EMBL/GenBank/DDBJ whole genome shotgun (WGS) entry which is preliminary data.</text>
</comment>
<dbReference type="InterPro" id="IPR055903">
    <property type="entry name" value="DUF7480"/>
</dbReference>
<protein>
    <recommendedName>
        <fullName evidence="1">DUF7480 domain-containing protein</fullName>
    </recommendedName>
</protein>
<name>A0ABD6XSY7_ENTAG</name>
<evidence type="ECO:0000259" key="1">
    <source>
        <dbReference type="Pfam" id="PF24295"/>
    </source>
</evidence>
<evidence type="ECO:0000313" key="3">
    <source>
        <dbReference type="Proteomes" id="UP000245996"/>
    </source>
</evidence>